<organism evidence="1 2">
    <name type="scientific">Verticillium longisporum</name>
    <name type="common">Verticillium dahliae var. longisporum</name>
    <dbReference type="NCBI Taxonomy" id="100787"/>
    <lineage>
        <taxon>Eukaryota</taxon>
        <taxon>Fungi</taxon>
        <taxon>Dikarya</taxon>
        <taxon>Ascomycota</taxon>
        <taxon>Pezizomycotina</taxon>
        <taxon>Sordariomycetes</taxon>
        <taxon>Hypocreomycetidae</taxon>
        <taxon>Glomerellales</taxon>
        <taxon>Plectosphaerellaceae</taxon>
        <taxon>Verticillium</taxon>
    </lineage>
</organism>
<reference evidence="2" key="1">
    <citation type="submission" date="2015-05" db="EMBL/GenBank/DDBJ databases">
        <authorList>
            <person name="Fogelqvist Johan"/>
        </authorList>
    </citation>
    <scope>NUCLEOTIDE SEQUENCE [LARGE SCALE GENOMIC DNA]</scope>
</reference>
<dbReference type="EMBL" id="CVQI01033162">
    <property type="protein sequence ID" value="CRK43229.1"/>
    <property type="molecule type" value="Genomic_DNA"/>
</dbReference>
<dbReference type="AlphaFoldDB" id="A0A0G4NA25"/>
<protein>
    <submittedName>
        <fullName evidence="1">Uncharacterized protein</fullName>
    </submittedName>
</protein>
<proteinExistence type="predicted"/>
<evidence type="ECO:0000313" key="2">
    <source>
        <dbReference type="Proteomes" id="UP000045706"/>
    </source>
</evidence>
<dbReference type="Proteomes" id="UP000045706">
    <property type="component" value="Unassembled WGS sequence"/>
</dbReference>
<evidence type="ECO:0000313" key="1">
    <source>
        <dbReference type="EMBL" id="CRK43229.1"/>
    </source>
</evidence>
<accession>A0A0G4NA25</accession>
<sequence>MLSSLRIATRQAGLRRASALPLNVARAGSTWANVAQGPPLIRASLRKAILGITEAFKADTFDKKINLGMSSLPSPVISDRHVVLT</sequence>
<name>A0A0G4NA25_VERLO</name>
<gene>
    <name evidence="1" type="ORF">BN1723_005550</name>
</gene>